<evidence type="ECO:0000256" key="1">
    <source>
        <dbReference type="ARBA" id="ARBA00022603"/>
    </source>
</evidence>
<feature type="domain" description="tRNA (adenine(58)-N(1))-methyltransferase catalytic subunit TRM61 C-terminal" evidence="8">
    <location>
        <begin position="61"/>
        <end position="227"/>
    </location>
</feature>
<dbReference type="InterPro" id="IPR014816">
    <property type="entry name" value="tRNA_MeTrfase_Gcd14"/>
</dbReference>
<dbReference type="InterPro" id="IPR049470">
    <property type="entry name" value="TRM61_C"/>
</dbReference>
<evidence type="ECO:0000313" key="10">
    <source>
        <dbReference type="Proteomes" id="UP000192906"/>
    </source>
</evidence>
<dbReference type="Pfam" id="PF08704">
    <property type="entry name" value="GCD14"/>
    <property type="match status" value="1"/>
</dbReference>
<dbReference type="PANTHER" id="PTHR12133:SF1">
    <property type="entry name" value="TRNA (ADENINE(58)-N(1))-METHYLTRANSFERASE, MITOCHONDRIAL"/>
    <property type="match status" value="1"/>
</dbReference>
<accession>A0A1X7E3A8</accession>
<feature type="compositionally biased region" description="Acidic residues" evidence="7">
    <location>
        <begin position="288"/>
        <end position="307"/>
    </location>
</feature>
<keyword evidence="2 5" id="KW-0808">Transferase</keyword>
<keyword evidence="1 5" id="KW-0489">Methyltransferase</keyword>
<dbReference type="Gene3D" id="3.10.330.20">
    <property type="match status" value="1"/>
</dbReference>
<evidence type="ECO:0000256" key="7">
    <source>
        <dbReference type="SAM" id="MobiDB-lite"/>
    </source>
</evidence>
<keyword evidence="10" id="KW-1185">Reference proteome</keyword>
<feature type="binding site" evidence="6">
    <location>
        <position position="126"/>
    </location>
    <ligand>
        <name>S-adenosyl-L-methionine</name>
        <dbReference type="ChEBI" id="CHEBI:59789"/>
    </ligand>
</feature>
<name>A0A1X7E3A8_9BACT</name>
<evidence type="ECO:0000256" key="2">
    <source>
        <dbReference type="ARBA" id="ARBA00022679"/>
    </source>
</evidence>
<comment type="similarity">
    <text evidence="5">Belongs to the class I-like SAM-binding methyltransferase superfamily. TRM61 family.</text>
</comment>
<dbReference type="Proteomes" id="UP000192906">
    <property type="component" value="Unassembled WGS sequence"/>
</dbReference>
<dbReference type="GO" id="GO:0031515">
    <property type="term" value="C:tRNA (m1A) methyltransferase complex"/>
    <property type="evidence" value="ECO:0007669"/>
    <property type="project" value="UniProtKB-UniRule"/>
</dbReference>
<comment type="function">
    <text evidence="5">Catalyzes the S-adenosyl-L-methionine-dependent formation of N(1)-methyladenine at position 58 (m1A58) in tRNA.</text>
</comment>
<feature type="binding site" evidence="6">
    <location>
        <position position="170"/>
    </location>
    <ligand>
        <name>S-adenosyl-L-methionine</name>
        <dbReference type="ChEBI" id="CHEBI:59789"/>
    </ligand>
</feature>
<organism evidence="9 10">
    <name type="scientific">Desulfovibrio gilichinskyi</name>
    <dbReference type="NCBI Taxonomy" id="1519643"/>
    <lineage>
        <taxon>Bacteria</taxon>
        <taxon>Pseudomonadati</taxon>
        <taxon>Thermodesulfobacteriota</taxon>
        <taxon>Desulfovibrionia</taxon>
        <taxon>Desulfovibrionales</taxon>
        <taxon>Desulfovibrionaceae</taxon>
        <taxon>Desulfovibrio</taxon>
    </lineage>
</organism>
<evidence type="ECO:0000259" key="8">
    <source>
        <dbReference type="Pfam" id="PF08704"/>
    </source>
</evidence>
<proteinExistence type="inferred from homology"/>
<evidence type="ECO:0000256" key="6">
    <source>
        <dbReference type="PIRSR" id="PIRSR017269-1"/>
    </source>
</evidence>
<dbReference type="PANTHER" id="PTHR12133">
    <property type="entry name" value="TRNA (ADENINE(58)-N(1))-METHYLTRANSFERASE"/>
    <property type="match status" value="1"/>
</dbReference>
<evidence type="ECO:0000256" key="5">
    <source>
        <dbReference type="PIRNR" id="PIRNR017269"/>
    </source>
</evidence>
<dbReference type="GO" id="GO:0030488">
    <property type="term" value="P:tRNA methylation"/>
    <property type="evidence" value="ECO:0007669"/>
    <property type="project" value="InterPro"/>
</dbReference>
<dbReference type="AlphaFoldDB" id="A0A1X7E3A8"/>
<dbReference type="EC" id="2.1.1.220" evidence="5"/>
<evidence type="ECO:0000313" key="9">
    <source>
        <dbReference type="EMBL" id="SMF26590.1"/>
    </source>
</evidence>
<sequence>MLKAGQLVLLINPKGKRYLRVVKEGDDIHTHDGMILMEDVITAGYGMMVTTHLGRKYQILKPTVHDLIKGVKRQTQIMYPKEIGYLLLKLGIGPGCRVIESGSGSGGLTTALAYYVGDTGKVYTHERRPEFFKLVAKNLEWSGLSHRVEQFNLDIEEGFQATECDALFLDVRTPWDYLHHIPKAVIPGAMIGFLLPTTNQVSELLAGLEQGPFTDLEVVEILLRRWKPVPERLRPDDRMVAHTGFLVFARCLDNSIIAEDEKANLKKKARIAVAERDAAEALAKEAVEETSTDVDSDDIEDESADKE</sequence>
<dbReference type="Gene3D" id="3.40.50.150">
    <property type="entry name" value="Vaccinia Virus protein VP39"/>
    <property type="match status" value="1"/>
</dbReference>
<dbReference type="RefSeq" id="WP_085102832.1">
    <property type="nucleotide sequence ID" value="NZ_FWZU01000004.1"/>
</dbReference>
<keyword evidence="4 5" id="KW-0819">tRNA processing</keyword>
<feature type="binding site" evidence="6">
    <location>
        <position position="154"/>
    </location>
    <ligand>
        <name>S-adenosyl-L-methionine</name>
        <dbReference type="ChEBI" id="CHEBI:59789"/>
    </ligand>
</feature>
<protein>
    <recommendedName>
        <fullName evidence="5">tRNA (adenine(58)-N(1))-methyltransferase TrmI</fullName>
        <ecNumber evidence="5">2.1.1.220</ecNumber>
    </recommendedName>
</protein>
<dbReference type="GO" id="GO:0160107">
    <property type="term" value="F:tRNA (adenine(58)-N1)-methyltransferase activity"/>
    <property type="evidence" value="ECO:0007669"/>
    <property type="project" value="UniProtKB-EC"/>
</dbReference>
<keyword evidence="3 5" id="KW-0949">S-adenosyl-L-methionine</keyword>
<feature type="binding site" evidence="6">
    <location>
        <begin position="105"/>
        <end position="108"/>
    </location>
    <ligand>
        <name>S-adenosyl-L-methionine</name>
        <dbReference type="ChEBI" id="CHEBI:59789"/>
    </ligand>
</feature>
<dbReference type="Pfam" id="PF14801">
    <property type="entry name" value="TrmI-like_N"/>
    <property type="match status" value="1"/>
</dbReference>
<dbReference type="STRING" id="1519643.SAMN06295933_2572"/>
<comment type="subunit">
    <text evidence="5">Homotetramer composed of a dimer of dimers.</text>
</comment>
<dbReference type="InterPro" id="IPR029063">
    <property type="entry name" value="SAM-dependent_MTases_sf"/>
</dbReference>
<reference evidence="10" key="1">
    <citation type="submission" date="2017-04" db="EMBL/GenBank/DDBJ databases">
        <authorList>
            <person name="Varghese N."/>
            <person name="Submissions S."/>
        </authorList>
    </citation>
    <scope>NUCLEOTIDE SEQUENCE [LARGE SCALE GENOMIC DNA]</scope>
    <source>
        <strain evidence="10">K3S</strain>
    </source>
</reference>
<dbReference type="PIRSF" id="PIRSF017269">
    <property type="entry name" value="GCD14"/>
    <property type="match status" value="1"/>
</dbReference>
<evidence type="ECO:0000256" key="4">
    <source>
        <dbReference type="ARBA" id="ARBA00022694"/>
    </source>
</evidence>
<dbReference type="FunFam" id="3.10.330.20:FF:000003">
    <property type="entry name" value="tRNA (Adenine(58)-N(1))-methyltransferase, mitochondrial isoform X1"/>
    <property type="match status" value="1"/>
</dbReference>
<dbReference type="EMBL" id="FWZU01000004">
    <property type="protein sequence ID" value="SMF26590.1"/>
    <property type="molecule type" value="Genomic_DNA"/>
</dbReference>
<dbReference type="SUPFAM" id="SSF53335">
    <property type="entry name" value="S-adenosyl-L-methionine-dependent methyltransferases"/>
    <property type="match status" value="1"/>
</dbReference>
<evidence type="ECO:0000256" key="3">
    <source>
        <dbReference type="ARBA" id="ARBA00022691"/>
    </source>
</evidence>
<feature type="region of interest" description="Disordered" evidence="7">
    <location>
        <begin position="283"/>
        <end position="307"/>
    </location>
</feature>
<gene>
    <name evidence="9" type="ORF">SAMN06295933_2572</name>
</gene>
<comment type="catalytic activity">
    <reaction evidence="5">
        <text>adenosine(58) in tRNA + S-adenosyl-L-methionine = N(1)-methyladenosine(58) in tRNA + S-adenosyl-L-homocysteine + H(+)</text>
        <dbReference type="Rhea" id="RHEA:43152"/>
        <dbReference type="Rhea" id="RHEA-COMP:10365"/>
        <dbReference type="Rhea" id="RHEA-COMP:10366"/>
        <dbReference type="ChEBI" id="CHEBI:15378"/>
        <dbReference type="ChEBI" id="CHEBI:57856"/>
        <dbReference type="ChEBI" id="CHEBI:59789"/>
        <dbReference type="ChEBI" id="CHEBI:74411"/>
        <dbReference type="ChEBI" id="CHEBI:74491"/>
        <dbReference type="EC" id="2.1.1.220"/>
    </reaction>
</comment>
<dbReference type="OrthoDB" id="9781391at2"/>
<dbReference type="PROSITE" id="PS51620">
    <property type="entry name" value="SAM_TRM61"/>
    <property type="match status" value="1"/>
</dbReference>